<gene>
    <name evidence="2" type="ORF">NBC122_02600</name>
</gene>
<dbReference type="EMBL" id="CP037954">
    <property type="protein sequence ID" value="QBO59402.1"/>
    <property type="molecule type" value="Genomic_DNA"/>
</dbReference>
<reference evidence="2 3" key="1">
    <citation type="submission" date="2019-03" db="EMBL/GenBank/DDBJ databases">
        <authorList>
            <person name="Kim H."/>
            <person name="Yu S.-M."/>
        </authorList>
    </citation>
    <scope>NUCLEOTIDE SEQUENCE [LARGE SCALE GENOMIC DNA]</scope>
    <source>
        <strain evidence="2 3">NBC122</strain>
    </source>
</reference>
<dbReference type="AlphaFoldDB" id="A0A4P6ZIG2"/>
<protein>
    <recommendedName>
        <fullName evidence="4">Helix-hairpin-helix motif-containing protein</fullName>
    </recommendedName>
</protein>
<evidence type="ECO:0000313" key="2">
    <source>
        <dbReference type="EMBL" id="QBO59402.1"/>
    </source>
</evidence>
<keyword evidence="3" id="KW-1185">Reference proteome</keyword>
<dbReference type="Proteomes" id="UP000294419">
    <property type="component" value="Chromosome"/>
</dbReference>
<name>A0A4P6ZIG2_9FLAO</name>
<keyword evidence="1" id="KW-1133">Transmembrane helix</keyword>
<sequence>MRFSVPLSAAKNYFLGFAVACIFLGSGLYFFNTDKTDEKAPLTFLESLETENLTTKKVSLTKFNPNDLDEQQWINLGFSERQVATILKYKSVVGGNFSSKEQFRKCYAISEEKYMELEPYLLLPDHAKKSNSYQNYVRSYSSGRTYYSAATSPKKGLSIPEKFDPDAYSINDFINLGFTEKQAISILKYKNYLGGSFISKEKFKECYIISEENYRKLAPYLLLPETASGNSFEKKTFTSQTSSHEKPAVTYSQFDPNTTNLEGWKNLGFSEKQAQVIINYRDKNLKGSFKSLEDIARCFVISAEKFEQLKPYIILNSQNLNNRNLPNPPVTINSPPPYQNAKTPGSEETKTDFTKTDLNKITFKQLIEFGFDEKSAASYIGFRNKLGGFVSAKQIVDTYNIDRDLAEKLIATAPLSTDNIPKYALMDAPESWLKSHPYFKYYADKIIYYRISYSDEKKFFRTMNIKPEAEQNMRLYLK</sequence>
<evidence type="ECO:0000313" key="3">
    <source>
        <dbReference type="Proteomes" id="UP000294419"/>
    </source>
</evidence>
<keyword evidence="1" id="KW-0812">Transmembrane</keyword>
<organism evidence="2 3">
    <name type="scientific">Chryseobacterium salivictor</name>
    <dbReference type="NCBI Taxonomy" id="2547600"/>
    <lineage>
        <taxon>Bacteria</taxon>
        <taxon>Pseudomonadati</taxon>
        <taxon>Bacteroidota</taxon>
        <taxon>Flavobacteriia</taxon>
        <taxon>Flavobacteriales</taxon>
        <taxon>Weeksellaceae</taxon>
        <taxon>Chryseobacterium group</taxon>
        <taxon>Chryseobacterium</taxon>
    </lineage>
</organism>
<feature type="transmembrane region" description="Helical" evidence="1">
    <location>
        <begin position="12"/>
        <end position="31"/>
    </location>
</feature>
<evidence type="ECO:0008006" key="4">
    <source>
        <dbReference type="Google" id="ProtNLM"/>
    </source>
</evidence>
<dbReference type="RefSeq" id="WP_133440748.1">
    <property type="nucleotide sequence ID" value="NZ_CP037954.1"/>
</dbReference>
<evidence type="ECO:0000256" key="1">
    <source>
        <dbReference type="SAM" id="Phobius"/>
    </source>
</evidence>
<accession>A0A4P6ZIG2</accession>
<dbReference type="SUPFAM" id="SSF47781">
    <property type="entry name" value="RuvA domain 2-like"/>
    <property type="match status" value="2"/>
</dbReference>
<proteinExistence type="predicted"/>
<dbReference type="InterPro" id="IPR010994">
    <property type="entry name" value="RuvA_2-like"/>
</dbReference>
<dbReference type="KEGG" id="csal:NBC122_02600"/>
<keyword evidence="1" id="KW-0472">Membrane</keyword>
<dbReference type="Gene3D" id="1.10.150.280">
    <property type="entry name" value="AF1531-like domain"/>
    <property type="match status" value="1"/>
</dbReference>
<dbReference type="OrthoDB" id="981124at2"/>